<evidence type="ECO:0000256" key="5">
    <source>
        <dbReference type="ARBA" id="ARBA00022723"/>
    </source>
</evidence>
<evidence type="ECO:0000256" key="1">
    <source>
        <dbReference type="ARBA" id="ARBA00000900"/>
    </source>
</evidence>
<evidence type="ECO:0000256" key="9">
    <source>
        <dbReference type="RuleBase" id="RU367105"/>
    </source>
</evidence>
<dbReference type="GO" id="GO:0005737">
    <property type="term" value="C:cytoplasm"/>
    <property type="evidence" value="ECO:0007669"/>
    <property type="project" value="UniProtKB-SubCell"/>
</dbReference>
<keyword evidence="9" id="KW-0963">Cytoplasm</keyword>
<evidence type="ECO:0000313" key="12">
    <source>
        <dbReference type="WBParaSite" id="Pan_g12962.t2"/>
    </source>
</evidence>
<evidence type="ECO:0000256" key="8">
    <source>
        <dbReference type="PROSITE-ProRule" id="PRU00175"/>
    </source>
</evidence>
<dbReference type="GO" id="GO:0008270">
    <property type="term" value="F:zinc ion binding"/>
    <property type="evidence" value="ECO:0007669"/>
    <property type="project" value="UniProtKB-KW"/>
</dbReference>
<dbReference type="UniPathway" id="UPA00143"/>
<dbReference type="SMART" id="SM00184">
    <property type="entry name" value="RING"/>
    <property type="match status" value="1"/>
</dbReference>
<comment type="catalytic activity">
    <reaction evidence="1 9">
        <text>S-ubiquitinyl-[E2 ubiquitin-conjugating enzyme]-L-cysteine + [acceptor protein]-L-lysine = [E2 ubiquitin-conjugating enzyme]-L-cysteine + N(6)-ubiquitinyl-[acceptor protein]-L-lysine.</text>
        <dbReference type="EC" id="2.3.2.27"/>
    </reaction>
</comment>
<dbReference type="EC" id="2.3.2.27" evidence="9"/>
<dbReference type="CDD" id="cd09633">
    <property type="entry name" value="Deltex_C"/>
    <property type="match status" value="1"/>
</dbReference>
<keyword evidence="7 9" id="KW-0862">Zinc</keyword>
<dbReference type="SUPFAM" id="SSF57850">
    <property type="entry name" value="RING/U-box"/>
    <property type="match status" value="1"/>
</dbReference>
<dbReference type="InterPro" id="IPR043472">
    <property type="entry name" value="Macro_dom-like"/>
</dbReference>
<name>A0A7E4UUD6_PANRE</name>
<dbReference type="InterPro" id="IPR001841">
    <property type="entry name" value="Znf_RING"/>
</dbReference>
<feature type="domain" description="RING-type" evidence="10">
    <location>
        <begin position="283"/>
        <end position="336"/>
    </location>
</feature>
<dbReference type="Gene3D" id="3.30.40.10">
    <property type="entry name" value="Zinc/RING finger domain, C3HC4 (zinc finger)"/>
    <property type="match status" value="1"/>
</dbReference>
<evidence type="ECO:0000256" key="7">
    <source>
        <dbReference type="ARBA" id="ARBA00022833"/>
    </source>
</evidence>
<evidence type="ECO:0000259" key="10">
    <source>
        <dbReference type="PROSITE" id="PS50089"/>
    </source>
</evidence>
<keyword evidence="4 9" id="KW-0808">Transferase</keyword>
<comment type="subcellular location">
    <subcellularLocation>
        <location evidence="9">Cytoplasm</location>
    </subcellularLocation>
</comment>
<reference evidence="11" key="1">
    <citation type="journal article" date="2013" name="Genetics">
        <title>The draft genome and transcriptome of Panagrellus redivivus are shaped by the harsh demands of a free-living lifestyle.</title>
        <authorList>
            <person name="Srinivasan J."/>
            <person name="Dillman A.R."/>
            <person name="Macchietto M.G."/>
            <person name="Heikkinen L."/>
            <person name="Lakso M."/>
            <person name="Fracchia K.M."/>
            <person name="Antoshechkin I."/>
            <person name="Mortazavi A."/>
            <person name="Wong G."/>
            <person name="Sternberg P.W."/>
        </authorList>
    </citation>
    <scope>NUCLEOTIDE SEQUENCE [LARGE SCALE GENOMIC DNA]</scope>
    <source>
        <strain evidence="11">MT8872</strain>
    </source>
</reference>
<evidence type="ECO:0000256" key="6">
    <source>
        <dbReference type="ARBA" id="ARBA00022771"/>
    </source>
</evidence>
<dbReference type="GO" id="GO:0016567">
    <property type="term" value="P:protein ubiquitination"/>
    <property type="evidence" value="ECO:0007669"/>
    <property type="project" value="UniProtKB-UniRule"/>
</dbReference>
<evidence type="ECO:0000256" key="4">
    <source>
        <dbReference type="ARBA" id="ARBA00022679"/>
    </source>
</evidence>
<dbReference type="Gene3D" id="3.30.390.130">
    <property type="match status" value="1"/>
</dbReference>
<reference evidence="12" key="2">
    <citation type="submission" date="2020-10" db="UniProtKB">
        <authorList>
            <consortium name="WormBaseParasite"/>
        </authorList>
    </citation>
    <scope>IDENTIFICATION</scope>
</reference>
<dbReference type="GO" id="GO:0007219">
    <property type="term" value="P:Notch signaling pathway"/>
    <property type="evidence" value="ECO:0007669"/>
    <property type="project" value="InterPro"/>
</dbReference>
<comment type="pathway">
    <text evidence="2 9">Protein modification; protein ubiquitination.</text>
</comment>
<dbReference type="SUPFAM" id="SSF52949">
    <property type="entry name" value="Macro domain-like"/>
    <property type="match status" value="1"/>
</dbReference>
<comment type="similarity">
    <text evidence="3 9">Belongs to the Deltex family.</text>
</comment>
<evidence type="ECO:0000256" key="3">
    <source>
        <dbReference type="ARBA" id="ARBA00009413"/>
    </source>
</evidence>
<evidence type="ECO:0000313" key="11">
    <source>
        <dbReference type="Proteomes" id="UP000492821"/>
    </source>
</evidence>
<dbReference type="InterPro" id="IPR039396">
    <property type="entry name" value="Deltex_C"/>
</dbReference>
<keyword evidence="5 9" id="KW-0479">Metal-binding</keyword>
<dbReference type="InterPro" id="IPR039399">
    <property type="entry name" value="Deltex_C_sf"/>
</dbReference>
<evidence type="ECO:0000256" key="2">
    <source>
        <dbReference type="ARBA" id="ARBA00004906"/>
    </source>
</evidence>
<accession>A0A7E4UUD6</accession>
<dbReference type="Pfam" id="PF18102">
    <property type="entry name" value="DTC"/>
    <property type="match status" value="1"/>
</dbReference>
<protein>
    <recommendedName>
        <fullName evidence="9">E3 ubiquitin-protein ligase</fullName>
        <ecNumber evidence="9">2.3.2.27</ecNumber>
    </recommendedName>
</protein>
<dbReference type="Gene3D" id="3.40.220.10">
    <property type="entry name" value="Leucine Aminopeptidase, subunit E, domain 1"/>
    <property type="match status" value="1"/>
</dbReference>
<sequence length="481" mass="52838">METIDFRMNNPRNVDFHGVTFSFHAGNIATFDADTAVVSSDPQFSMRNGAARAISDRGGLPFRAAFEVALATNDRDYLVIDVSEIDTLSFTNIIVIPVRARHRNSMRVIYRMALKAAIDNGHERVVMPLIGCDDSGGFHISVHQGCRDLKEAVSTFSQFGPIRDICFIDTSSGTTDELAQMFESLDDLPNILGASQDPGALPVVNDDGIEFLRNIPGPSVQNEIAFDGPPPAPIGFNPIVEVVDVVAPRPDREDDTPKYWKVVDRTEFPTAGTSSDESLANPCPICLCDLATSSLGKSDPADLESDPVVKLVDCIHMFHLTCITQCFENKKQCPMCMRQYENTVGSQPAHGKMTVRNVPGRVPGHPRAAGWLRIKYSIPIGIQTPRHIRPGVPHAGTTRTAWLPDDEGGREVLGLLRRAFDQRHIFTIGDSITTGQKNVPVWVIHHKTSQSGGPTDFGYPDPDYYDRVKEELAQVGITSDD</sequence>
<dbReference type="AlphaFoldDB" id="A0A7E4UUD6"/>
<dbReference type="InterPro" id="IPR039398">
    <property type="entry name" value="Deltex_fam"/>
</dbReference>
<organism evidence="11 12">
    <name type="scientific">Panagrellus redivivus</name>
    <name type="common">Microworm</name>
    <dbReference type="NCBI Taxonomy" id="6233"/>
    <lineage>
        <taxon>Eukaryota</taxon>
        <taxon>Metazoa</taxon>
        <taxon>Ecdysozoa</taxon>
        <taxon>Nematoda</taxon>
        <taxon>Chromadorea</taxon>
        <taxon>Rhabditida</taxon>
        <taxon>Tylenchina</taxon>
        <taxon>Panagrolaimomorpha</taxon>
        <taxon>Panagrolaimoidea</taxon>
        <taxon>Panagrolaimidae</taxon>
        <taxon>Panagrellus</taxon>
    </lineage>
</organism>
<dbReference type="Proteomes" id="UP000492821">
    <property type="component" value="Unassembled WGS sequence"/>
</dbReference>
<dbReference type="PROSITE" id="PS50089">
    <property type="entry name" value="ZF_RING_2"/>
    <property type="match status" value="1"/>
</dbReference>
<proteinExistence type="inferred from homology"/>
<dbReference type="InterPro" id="IPR013083">
    <property type="entry name" value="Znf_RING/FYVE/PHD"/>
</dbReference>
<dbReference type="GO" id="GO:0061630">
    <property type="term" value="F:ubiquitin protein ligase activity"/>
    <property type="evidence" value="ECO:0007669"/>
    <property type="project" value="UniProtKB-UniRule"/>
</dbReference>
<dbReference type="WBParaSite" id="Pan_g12962.t2">
    <property type="protein sequence ID" value="Pan_g12962.t2"/>
    <property type="gene ID" value="Pan_g12962"/>
</dbReference>
<keyword evidence="11" id="KW-1185">Reference proteome</keyword>
<dbReference type="PANTHER" id="PTHR12622">
    <property type="entry name" value="DELTEX-RELATED"/>
    <property type="match status" value="1"/>
</dbReference>
<keyword evidence="6 8" id="KW-0863">Zinc-finger</keyword>